<feature type="transmembrane region" description="Helical" evidence="15">
    <location>
        <begin position="498"/>
        <end position="519"/>
    </location>
</feature>
<accession>A0A226MDV3</accession>
<dbReference type="InterPro" id="IPR036396">
    <property type="entry name" value="Cyt_P450_sf"/>
</dbReference>
<evidence type="ECO:0000313" key="17">
    <source>
        <dbReference type="Proteomes" id="UP000198323"/>
    </source>
</evidence>
<evidence type="ECO:0000256" key="2">
    <source>
        <dbReference type="ARBA" id="ARBA00004524"/>
    </source>
</evidence>
<evidence type="ECO:0000256" key="11">
    <source>
        <dbReference type="ARBA" id="ARBA00023033"/>
    </source>
</evidence>
<evidence type="ECO:0000256" key="14">
    <source>
        <dbReference type="RuleBase" id="RU000461"/>
    </source>
</evidence>
<name>A0A226MDV3_CALSU</name>
<dbReference type="PANTHER" id="PTHR24300">
    <property type="entry name" value="CYTOCHROME P450 508A4-RELATED"/>
    <property type="match status" value="1"/>
</dbReference>
<dbReference type="AlphaFoldDB" id="A0A226MDV3"/>
<keyword evidence="6 13" id="KW-0479">Metal-binding</keyword>
<dbReference type="PROSITE" id="PS00086">
    <property type="entry name" value="CYTOCHROME_P450"/>
    <property type="match status" value="1"/>
</dbReference>
<dbReference type="CDD" id="cd20662">
    <property type="entry name" value="CYP2J"/>
    <property type="match status" value="1"/>
</dbReference>
<dbReference type="PRINTS" id="PR00463">
    <property type="entry name" value="EP450I"/>
</dbReference>
<keyword evidence="10 13" id="KW-0408">Iron</keyword>
<feature type="binding site" description="axial binding residue" evidence="13">
    <location>
        <position position="439"/>
    </location>
    <ligand>
        <name>heme</name>
        <dbReference type="ChEBI" id="CHEBI:30413"/>
    </ligand>
    <ligandPart>
        <name>Fe</name>
        <dbReference type="ChEBI" id="CHEBI:18248"/>
    </ligandPart>
</feature>
<evidence type="ECO:0000256" key="8">
    <source>
        <dbReference type="ARBA" id="ARBA00022848"/>
    </source>
</evidence>
<evidence type="ECO:0000256" key="12">
    <source>
        <dbReference type="ARBA" id="ARBA00023136"/>
    </source>
</evidence>
<dbReference type="Pfam" id="PF00067">
    <property type="entry name" value="p450"/>
    <property type="match status" value="2"/>
</dbReference>
<comment type="similarity">
    <text evidence="4 14">Belongs to the cytochrome P450 family.</text>
</comment>
<keyword evidence="12 15" id="KW-0472">Membrane</keyword>
<dbReference type="GO" id="GO:0005789">
    <property type="term" value="C:endoplasmic reticulum membrane"/>
    <property type="evidence" value="ECO:0007669"/>
    <property type="project" value="UniProtKB-SubCell"/>
</dbReference>
<feature type="transmembrane region" description="Helical" evidence="15">
    <location>
        <begin position="9"/>
        <end position="28"/>
    </location>
</feature>
<feature type="non-terminal residue" evidence="16">
    <location>
        <position position="642"/>
    </location>
</feature>
<evidence type="ECO:0000256" key="13">
    <source>
        <dbReference type="PIRSR" id="PIRSR602401-1"/>
    </source>
</evidence>
<evidence type="ECO:0000256" key="15">
    <source>
        <dbReference type="SAM" id="Phobius"/>
    </source>
</evidence>
<keyword evidence="7" id="KW-0256">Endoplasmic reticulum</keyword>
<protein>
    <recommendedName>
        <fullName evidence="18">Cytochrome P450</fullName>
    </recommendedName>
</protein>
<keyword evidence="11 14" id="KW-0503">Monooxygenase</keyword>
<dbReference type="EMBL" id="MCFN01001197">
    <property type="protein sequence ID" value="OXB53465.1"/>
    <property type="molecule type" value="Genomic_DNA"/>
</dbReference>
<dbReference type="GO" id="GO:0006082">
    <property type="term" value="P:organic acid metabolic process"/>
    <property type="evidence" value="ECO:0007669"/>
    <property type="project" value="TreeGrafter"/>
</dbReference>
<evidence type="ECO:0000256" key="10">
    <source>
        <dbReference type="ARBA" id="ARBA00023004"/>
    </source>
</evidence>
<evidence type="ECO:0000256" key="3">
    <source>
        <dbReference type="ARBA" id="ARBA00004586"/>
    </source>
</evidence>
<evidence type="ECO:0000256" key="9">
    <source>
        <dbReference type="ARBA" id="ARBA00023002"/>
    </source>
</evidence>
<keyword evidence="9 14" id="KW-0560">Oxidoreductase</keyword>
<evidence type="ECO:0000313" key="16">
    <source>
        <dbReference type="EMBL" id="OXB53465.1"/>
    </source>
</evidence>
<dbReference type="GO" id="GO:0005506">
    <property type="term" value="F:iron ion binding"/>
    <property type="evidence" value="ECO:0007669"/>
    <property type="project" value="InterPro"/>
</dbReference>
<dbReference type="Proteomes" id="UP000198323">
    <property type="component" value="Unassembled WGS sequence"/>
</dbReference>
<organism evidence="16 17">
    <name type="scientific">Callipepla squamata</name>
    <name type="common">Scaled quail</name>
    <dbReference type="NCBI Taxonomy" id="9009"/>
    <lineage>
        <taxon>Eukaryota</taxon>
        <taxon>Metazoa</taxon>
        <taxon>Chordata</taxon>
        <taxon>Craniata</taxon>
        <taxon>Vertebrata</taxon>
        <taxon>Euteleostomi</taxon>
        <taxon>Archelosauria</taxon>
        <taxon>Archosauria</taxon>
        <taxon>Dinosauria</taxon>
        <taxon>Saurischia</taxon>
        <taxon>Theropoda</taxon>
        <taxon>Coelurosauria</taxon>
        <taxon>Aves</taxon>
        <taxon>Neognathae</taxon>
        <taxon>Galloanserae</taxon>
        <taxon>Galliformes</taxon>
        <taxon>Odontophoridae</taxon>
        <taxon>Callipepla</taxon>
    </lineage>
</organism>
<reference evidence="16 17" key="1">
    <citation type="submission" date="2016-07" db="EMBL/GenBank/DDBJ databases">
        <title>Disparate Historic Effective Population Sizes Predicted by Modern Levels of Genome Diversity for the Scaled Quail (Callipepla squamata) and the Northern Bobwhite (Colinus virginianus): Inferences from First and Second Generation Draft Genome Assemblies for Sympatric New World Quail.</title>
        <authorList>
            <person name="Oldeschulte D.L."/>
            <person name="Halley Y.A."/>
            <person name="Bhattarai E.K."/>
            <person name="Brashear W.A."/>
            <person name="Hill J."/>
            <person name="Metz R.P."/>
            <person name="Johnson C.D."/>
            <person name="Rollins D."/>
            <person name="Peterson M.J."/>
            <person name="Bickhart D.M."/>
            <person name="Decker J.E."/>
            <person name="Seabury C.M."/>
        </authorList>
    </citation>
    <scope>NUCLEOTIDE SEQUENCE [LARGE SCALE GENOMIC DNA]</scope>
    <source>
        <strain evidence="16 17">Texas</strain>
        <tissue evidence="16">Leg muscle</tissue>
    </source>
</reference>
<comment type="caution">
    <text evidence="16">The sequence shown here is derived from an EMBL/GenBank/DDBJ whole genome shotgun (WGS) entry which is preliminary data.</text>
</comment>
<dbReference type="GO" id="GO:0020037">
    <property type="term" value="F:heme binding"/>
    <property type="evidence" value="ECO:0007669"/>
    <property type="project" value="InterPro"/>
</dbReference>
<keyword evidence="15" id="KW-0812">Transmembrane</keyword>
<dbReference type="Gene3D" id="1.10.630.10">
    <property type="entry name" value="Cytochrome P450"/>
    <property type="match status" value="2"/>
</dbReference>
<dbReference type="InterPro" id="IPR001128">
    <property type="entry name" value="Cyt_P450"/>
</dbReference>
<evidence type="ECO:0000256" key="1">
    <source>
        <dbReference type="ARBA" id="ARBA00001971"/>
    </source>
</evidence>
<dbReference type="SUPFAM" id="SSF48264">
    <property type="entry name" value="Cytochrome P450"/>
    <property type="match status" value="2"/>
</dbReference>
<dbReference type="PRINTS" id="PR01688">
    <property type="entry name" value="EP450ICYP2J"/>
</dbReference>
<dbReference type="OrthoDB" id="2789670at2759"/>
<comment type="subcellular location">
    <subcellularLocation>
        <location evidence="3">Endoplasmic reticulum membrane</location>
    </subcellularLocation>
    <subcellularLocation>
        <location evidence="2">Microsome membrane</location>
    </subcellularLocation>
</comment>
<evidence type="ECO:0000256" key="6">
    <source>
        <dbReference type="ARBA" id="ARBA00022723"/>
    </source>
</evidence>
<sequence length="642" mass="74542">MLRFLWDSISLQMLFVFLFVFLLFYDYMKKRKPKDFPPGPFSFPFLGNVQFMRIFDDPIAMVQKLTEKHGNVFSLQIGNQSFVIVNGLPLVKEALVTQGENFMDRMELPINKEVFGNLGLVFSNGHLWKRHRRFTLSTLRNFGLGKRSLEERIQEECRFLTDAFRDEQGNPFNPHFKMNNAVSNIICSITFGNRFEYHDEDFQNLLRLMDETVIHQGKIMSQLYNSFPSVIKYFPGSHRTVLKNNNLMKRFVFEKINKHKEDLNPSESRDFIDSYLQEMAKPNGSDFHEENLVACTLDLLFAGTETTSTTIRWALLFMAVYPEIQARVQAEIDAVIGQSRQPALEDRNNMPYTNAVIHEVQRKNNVIPLNVPRQTVKDTVLAGFRVPKGTVMIANLSSVMFDKKEWETPHSFNPGHFLKDGQFWRREAFMPFSIGKRACLGEQLARAELFLFFTALLQKFTFRAPPDTTLDFKLTVGITLAPRPYKICAVPRCTMLRFLWDSISLQMLFVFLFVFLLFFDYMKRRKPKDFPPGPFSFPFVGNLQFMFARDPVATVQKFIKKHGDIFSTQVGSMSFVIVNGLHLIKEVLVTQGENFLDRPLFALNTELFNKFGLISSNGHLWKQQRRFTLSTLRNFGLGKRSL</sequence>
<dbReference type="PANTHER" id="PTHR24300:SF177">
    <property type="entry name" value="CYTOCHROME P450 2J2"/>
    <property type="match status" value="1"/>
</dbReference>
<keyword evidence="17" id="KW-1185">Reference proteome</keyword>
<evidence type="ECO:0000256" key="7">
    <source>
        <dbReference type="ARBA" id="ARBA00022824"/>
    </source>
</evidence>
<keyword evidence="8" id="KW-0492">Microsome</keyword>
<evidence type="ECO:0000256" key="5">
    <source>
        <dbReference type="ARBA" id="ARBA00022617"/>
    </source>
</evidence>
<comment type="cofactor">
    <cofactor evidence="1 13">
        <name>heme</name>
        <dbReference type="ChEBI" id="CHEBI:30413"/>
    </cofactor>
</comment>
<dbReference type="FunFam" id="1.10.630.10:FF:000004">
    <property type="entry name" value="cytochrome P450 2D15 isoform X1"/>
    <property type="match status" value="1"/>
</dbReference>
<dbReference type="InterPro" id="IPR050182">
    <property type="entry name" value="Cytochrome_P450_fam2"/>
</dbReference>
<keyword evidence="15" id="KW-1133">Transmembrane helix</keyword>
<dbReference type="InterPro" id="IPR017972">
    <property type="entry name" value="Cyt_P450_CS"/>
</dbReference>
<dbReference type="InterPro" id="IPR002401">
    <property type="entry name" value="Cyt_P450_E_grp-I"/>
</dbReference>
<dbReference type="GO" id="GO:0006805">
    <property type="term" value="P:xenobiotic metabolic process"/>
    <property type="evidence" value="ECO:0007669"/>
    <property type="project" value="TreeGrafter"/>
</dbReference>
<dbReference type="STRING" id="9009.A0A226MDV3"/>
<evidence type="ECO:0000256" key="4">
    <source>
        <dbReference type="ARBA" id="ARBA00010617"/>
    </source>
</evidence>
<evidence type="ECO:0008006" key="18">
    <source>
        <dbReference type="Google" id="ProtNLM"/>
    </source>
</evidence>
<dbReference type="GO" id="GO:0016712">
    <property type="term" value="F:oxidoreductase activity, acting on paired donors, with incorporation or reduction of molecular oxygen, reduced flavin or flavoprotein as one donor, and incorporation of one atom of oxygen"/>
    <property type="evidence" value="ECO:0007669"/>
    <property type="project" value="InterPro"/>
</dbReference>
<gene>
    <name evidence="16" type="ORF">ASZ78_012033</name>
</gene>
<dbReference type="PRINTS" id="PR00385">
    <property type="entry name" value="P450"/>
</dbReference>
<dbReference type="InterPro" id="IPR008071">
    <property type="entry name" value="Cyt_P450_E_grp-I_CYP2J-like"/>
</dbReference>
<keyword evidence="5 13" id="KW-0349">Heme</keyword>
<proteinExistence type="inferred from homology"/>